<proteinExistence type="inferred from homology"/>
<evidence type="ECO:0000256" key="4">
    <source>
        <dbReference type="RuleBase" id="RU003939"/>
    </source>
</evidence>
<sequence>MSKETYINAIQQAGEAEEVKLSKKAAEAIWKQVQSTIVSELRADQEVPIDGLGKLIPDTRAARIGRNPQTGETIQIKASRVVKVKLGSKWKQSQ</sequence>
<name>A0ABW4JLT8_9BACL</name>
<dbReference type="Proteomes" id="UP001597079">
    <property type="component" value="Unassembled WGS sequence"/>
</dbReference>
<comment type="similarity">
    <text evidence="1 4">Belongs to the bacterial histone-like protein family.</text>
</comment>
<dbReference type="RefSeq" id="WP_377943936.1">
    <property type="nucleotide sequence ID" value="NZ_JBHUCX010000043.1"/>
</dbReference>
<evidence type="ECO:0000256" key="1">
    <source>
        <dbReference type="ARBA" id="ARBA00010529"/>
    </source>
</evidence>
<comment type="caution">
    <text evidence="5">The sequence shown here is derived from an EMBL/GenBank/DDBJ whole genome shotgun (WGS) entry which is preliminary data.</text>
</comment>
<dbReference type="SMART" id="SM00411">
    <property type="entry name" value="BHL"/>
    <property type="match status" value="1"/>
</dbReference>
<reference evidence="6" key="1">
    <citation type="journal article" date="2019" name="Int. J. Syst. Evol. Microbiol.">
        <title>The Global Catalogue of Microorganisms (GCM) 10K type strain sequencing project: providing services to taxonomists for standard genome sequencing and annotation.</title>
        <authorList>
            <consortium name="The Broad Institute Genomics Platform"/>
            <consortium name="The Broad Institute Genome Sequencing Center for Infectious Disease"/>
            <person name="Wu L."/>
            <person name="Ma J."/>
        </authorList>
    </citation>
    <scope>NUCLEOTIDE SEQUENCE [LARGE SCALE GENOMIC DNA]</scope>
    <source>
        <strain evidence="6">CGMCC 1.12286</strain>
    </source>
</reference>
<dbReference type="InterPro" id="IPR000119">
    <property type="entry name" value="Hist_DNA-bd"/>
</dbReference>
<accession>A0ABW4JLT8</accession>
<dbReference type="Pfam" id="PF00216">
    <property type="entry name" value="Bac_DNA_binding"/>
    <property type="match status" value="1"/>
</dbReference>
<dbReference type="EMBL" id="JBHUCX010000043">
    <property type="protein sequence ID" value="MFD1676043.1"/>
    <property type="molecule type" value="Genomic_DNA"/>
</dbReference>
<organism evidence="5 6">
    <name type="scientific">Alicyclobacillus fodiniaquatilis</name>
    <dbReference type="NCBI Taxonomy" id="1661150"/>
    <lineage>
        <taxon>Bacteria</taxon>
        <taxon>Bacillati</taxon>
        <taxon>Bacillota</taxon>
        <taxon>Bacilli</taxon>
        <taxon>Bacillales</taxon>
        <taxon>Alicyclobacillaceae</taxon>
        <taxon>Alicyclobacillus</taxon>
    </lineage>
</organism>
<dbReference type="Gene3D" id="4.10.520.10">
    <property type="entry name" value="IHF-like DNA-binding proteins"/>
    <property type="match status" value="1"/>
</dbReference>
<dbReference type="PRINTS" id="PR01727">
    <property type="entry name" value="DNABINDINGHU"/>
</dbReference>
<gene>
    <name evidence="5" type="ORF">ACFSB2_15165</name>
</gene>
<dbReference type="GO" id="GO:0003677">
    <property type="term" value="F:DNA binding"/>
    <property type="evidence" value="ECO:0007669"/>
    <property type="project" value="UniProtKB-KW"/>
</dbReference>
<dbReference type="PANTHER" id="PTHR33175:SF3">
    <property type="entry name" value="DNA-BINDING PROTEIN HU-BETA"/>
    <property type="match status" value="1"/>
</dbReference>
<evidence type="ECO:0000313" key="6">
    <source>
        <dbReference type="Proteomes" id="UP001597079"/>
    </source>
</evidence>
<dbReference type="SUPFAM" id="SSF47729">
    <property type="entry name" value="IHF-like DNA-binding proteins"/>
    <property type="match status" value="1"/>
</dbReference>
<protein>
    <submittedName>
        <fullName evidence="5">HU family DNA-binding protein</fullName>
    </submittedName>
</protein>
<evidence type="ECO:0000313" key="5">
    <source>
        <dbReference type="EMBL" id="MFD1676043.1"/>
    </source>
</evidence>
<keyword evidence="2" id="KW-0226">DNA condensation</keyword>
<keyword evidence="6" id="KW-1185">Reference proteome</keyword>
<evidence type="ECO:0000256" key="3">
    <source>
        <dbReference type="ARBA" id="ARBA00023125"/>
    </source>
</evidence>
<evidence type="ECO:0000256" key="2">
    <source>
        <dbReference type="ARBA" id="ARBA00023067"/>
    </source>
</evidence>
<dbReference type="InterPro" id="IPR010992">
    <property type="entry name" value="IHF-like_DNA-bd_dom_sf"/>
</dbReference>
<dbReference type="PANTHER" id="PTHR33175">
    <property type="entry name" value="DNA-BINDING PROTEIN HU"/>
    <property type="match status" value="1"/>
</dbReference>
<keyword evidence="3 5" id="KW-0238">DNA-binding</keyword>